<proteinExistence type="predicted"/>
<accession>A0A2H0V050</accession>
<dbReference type="InterPro" id="IPR001920">
    <property type="entry name" value="Asp/Glu_race"/>
</dbReference>
<reference evidence="2" key="1">
    <citation type="submission" date="2017-09" db="EMBL/GenBank/DDBJ databases">
        <title>Depth-based differentiation of microbial function through sediment-hosted aquifers and enrichment of novel symbionts in the deep terrestrial subsurface.</title>
        <authorList>
            <person name="Probst A.J."/>
            <person name="Ladd B."/>
            <person name="Jarett J.K."/>
            <person name="Geller-Mcgrath D.E."/>
            <person name="Sieber C.M.K."/>
            <person name="Emerson J.B."/>
            <person name="Anantharaman K."/>
            <person name="Thomas B.C."/>
            <person name="Malmstrom R."/>
            <person name="Stieglmeier M."/>
            <person name="Klingl A."/>
            <person name="Woyke T."/>
            <person name="Ryan C.M."/>
            <person name="Banfield J.F."/>
        </authorList>
    </citation>
    <scope>NUCLEOTIDE SEQUENCE [LARGE SCALE GENOMIC DNA]</scope>
</reference>
<dbReference type="SUPFAM" id="SSF53681">
    <property type="entry name" value="Aspartate/glutamate racemase"/>
    <property type="match status" value="1"/>
</dbReference>
<protein>
    <submittedName>
        <fullName evidence="1">Glutamate racemase</fullName>
    </submittedName>
</protein>
<dbReference type="PROSITE" id="PS00924">
    <property type="entry name" value="ASP_GLU_RACEMASE_2"/>
    <property type="match status" value="1"/>
</dbReference>
<dbReference type="AlphaFoldDB" id="A0A2H0V050"/>
<evidence type="ECO:0000313" key="2">
    <source>
        <dbReference type="Proteomes" id="UP000228510"/>
    </source>
</evidence>
<feature type="non-terminal residue" evidence="1">
    <location>
        <position position="1"/>
    </location>
</feature>
<dbReference type="InterPro" id="IPR033134">
    <property type="entry name" value="Asp/Glu_racemase_AS_2"/>
</dbReference>
<gene>
    <name evidence="1" type="ORF">COU01_01550</name>
</gene>
<dbReference type="EMBL" id="PFAT01000022">
    <property type="protein sequence ID" value="PIR92458.1"/>
    <property type="molecule type" value="Genomic_DNA"/>
</dbReference>
<dbReference type="GO" id="GO:0016855">
    <property type="term" value="F:racemase and epimerase activity, acting on amino acids and derivatives"/>
    <property type="evidence" value="ECO:0007669"/>
    <property type="project" value="InterPro"/>
</dbReference>
<comment type="caution">
    <text evidence="1">The sequence shown here is derived from an EMBL/GenBank/DDBJ whole genome shotgun (WGS) entry which is preliminary data.</text>
</comment>
<sequence>ELHKLNPDLKVFSQTAPLLVPLIEEGWIDKPETKMILKKYLRPLKTKQVQALILACTHYPFLLADIRRLMAKRVFVPDPGQTVATSLANYLRRHPELKIQPSSVPAVHFFTTDEATRFKQLGETFLGKKMERVEKVELQTLNF</sequence>
<dbReference type="Gene3D" id="3.40.50.1860">
    <property type="match status" value="1"/>
</dbReference>
<evidence type="ECO:0000313" key="1">
    <source>
        <dbReference type="EMBL" id="PIR92458.1"/>
    </source>
</evidence>
<dbReference type="Proteomes" id="UP000228510">
    <property type="component" value="Unassembled WGS sequence"/>
</dbReference>
<organism evidence="1 2">
    <name type="scientific">Candidatus Falkowbacteria bacterium CG10_big_fil_rev_8_21_14_0_10_44_15</name>
    <dbReference type="NCBI Taxonomy" id="1974569"/>
    <lineage>
        <taxon>Bacteria</taxon>
        <taxon>Candidatus Falkowiibacteriota</taxon>
    </lineage>
</organism>
<name>A0A2H0V050_9BACT</name>